<keyword evidence="2" id="KW-1185">Reference proteome</keyword>
<dbReference type="PANTHER" id="PTHR21192:SF2">
    <property type="entry name" value="NADH DEHYDROGENASE [UBIQUINONE] 1 ALPHA SUBCOMPLEX ASSEMBLY FACTOR 3"/>
    <property type="match status" value="1"/>
</dbReference>
<dbReference type="RefSeq" id="WP_189448446.1">
    <property type="nucleotide sequence ID" value="NZ_BMXY01000001.1"/>
</dbReference>
<dbReference type="InterPro" id="IPR036748">
    <property type="entry name" value="MTH938-like_sf"/>
</dbReference>
<protein>
    <recommendedName>
        <fullName evidence="3">Mth938-like domain-containing protein</fullName>
    </recommendedName>
</protein>
<comment type="caution">
    <text evidence="1">The sequence shown here is derived from an EMBL/GenBank/DDBJ whole genome shotgun (WGS) entry which is preliminary data.</text>
</comment>
<evidence type="ECO:0008006" key="3">
    <source>
        <dbReference type="Google" id="ProtNLM"/>
    </source>
</evidence>
<reference evidence="2" key="1">
    <citation type="journal article" date="2019" name="Int. J. Syst. Evol. Microbiol.">
        <title>The Global Catalogue of Microorganisms (GCM) 10K type strain sequencing project: providing services to taxonomists for standard genome sequencing and annotation.</title>
        <authorList>
            <consortium name="The Broad Institute Genomics Platform"/>
            <consortium name="The Broad Institute Genome Sequencing Center for Infectious Disease"/>
            <person name="Wu L."/>
            <person name="Ma J."/>
        </authorList>
    </citation>
    <scope>NUCLEOTIDE SEQUENCE [LARGE SCALE GENOMIC DNA]</scope>
    <source>
        <strain evidence="2">KCTC 22558</strain>
    </source>
</reference>
<accession>A0ABQ3C3B5</accession>
<dbReference type="Pfam" id="PF04430">
    <property type="entry name" value="DUF498"/>
    <property type="match status" value="1"/>
</dbReference>
<dbReference type="PANTHER" id="PTHR21192">
    <property type="entry name" value="NUCLEAR PROTEIN E3-3"/>
    <property type="match status" value="1"/>
</dbReference>
<sequence>MQLNLESPDHRYVLRSVDGRSALVNDRRLASSFAVSTETLIEDWPVTDAGALTPEQLQPLLALGPDVIVIGSGDRQVFAPAATQAACLQAGVGFEVMANAAAARTFVVLAGEGRRVVAGFVLARADA</sequence>
<organism evidence="1 2">
    <name type="scientific">Cognatilysobacter xinjiangensis</name>
    <dbReference type="NCBI Taxonomy" id="546892"/>
    <lineage>
        <taxon>Bacteria</taxon>
        <taxon>Pseudomonadati</taxon>
        <taxon>Pseudomonadota</taxon>
        <taxon>Gammaproteobacteria</taxon>
        <taxon>Lysobacterales</taxon>
        <taxon>Lysobacteraceae</taxon>
        <taxon>Cognatilysobacter</taxon>
    </lineage>
</organism>
<dbReference type="EMBL" id="BMXY01000001">
    <property type="protein sequence ID" value="GGZ62420.1"/>
    <property type="molecule type" value="Genomic_DNA"/>
</dbReference>
<evidence type="ECO:0000313" key="2">
    <source>
        <dbReference type="Proteomes" id="UP000643403"/>
    </source>
</evidence>
<evidence type="ECO:0000313" key="1">
    <source>
        <dbReference type="EMBL" id="GGZ62420.1"/>
    </source>
</evidence>
<dbReference type="InterPro" id="IPR007523">
    <property type="entry name" value="NDUFAF3/AAMDC"/>
</dbReference>
<dbReference type="CDD" id="cd05560">
    <property type="entry name" value="Xcc1710_like"/>
    <property type="match status" value="1"/>
</dbReference>
<proteinExistence type="predicted"/>
<gene>
    <name evidence="1" type="ORF">GCM10008101_15730</name>
</gene>
<dbReference type="Gene3D" id="3.40.1230.10">
    <property type="entry name" value="MTH938-like"/>
    <property type="match status" value="1"/>
</dbReference>
<dbReference type="Proteomes" id="UP000643403">
    <property type="component" value="Unassembled WGS sequence"/>
</dbReference>
<name>A0ABQ3C3B5_9GAMM</name>
<dbReference type="SUPFAM" id="SSF64076">
    <property type="entry name" value="MTH938-like"/>
    <property type="match status" value="1"/>
</dbReference>